<dbReference type="PROSITE" id="PS00483">
    <property type="entry name" value="DIHYDROOROTASE_2"/>
    <property type="match status" value="1"/>
</dbReference>
<dbReference type="InterPro" id="IPR004721">
    <property type="entry name" value="DHOdimr"/>
</dbReference>
<evidence type="ECO:0000256" key="5">
    <source>
        <dbReference type="ARBA" id="ARBA00022801"/>
    </source>
</evidence>
<dbReference type="EC" id="3.5.2.3" evidence="3"/>
<dbReference type="CDD" id="cd01294">
    <property type="entry name" value="DHOase"/>
    <property type="match status" value="1"/>
</dbReference>
<protein>
    <recommendedName>
        <fullName evidence="9">Dihydroorotase, mitochondrial</fullName>
        <ecNumber evidence="3">3.5.2.3</ecNumber>
    </recommendedName>
</protein>
<evidence type="ECO:0000256" key="1">
    <source>
        <dbReference type="ARBA" id="ARBA00004880"/>
    </source>
</evidence>
<comment type="catalytic activity">
    <reaction evidence="8">
        <text>(S)-dihydroorotate + H2O = N-carbamoyl-L-aspartate + H(+)</text>
        <dbReference type="Rhea" id="RHEA:24296"/>
        <dbReference type="ChEBI" id="CHEBI:15377"/>
        <dbReference type="ChEBI" id="CHEBI:15378"/>
        <dbReference type="ChEBI" id="CHEBI:30864"/>
        <dbReference type="ChEBI" id="CHEBI:32814"/>
        <dbReference type="EC" id="3.5.2.3"/>
    </reaction>
</comment>
<comment type="pathway">
    <text evidence="1">Pyrimidine metabolism; UMP biosynthesis via de novo pathway; (S)-dihydroorotate from bicarbonate: step 3/3.</text>
</comment>
<comment type="similarity">
    <text evidence="2">Belongs to the metallo-dependent hydrolases superfamily. DHOase family. Class II DHOase subfamily.</text>
</comment>
<dbReference type="EMBL" id="ABEU02000013">
    <property type="status" value="NOT_ANNOTATED_CDS"/>
    <property type="molecule type" value="Genomic_DNA"/>
</dbReference>
<evidence type="ECO:0000256" key="2">
    <source>
        <dbReference type="ARBA" id="ARBA00005631"/>
    </source>
</evidence>
<feature type="chain" id="PRO_5029709312" description="Dihydroorotase, mitochondrial" evidence="10">
    <location>
        <begin position="23"/>
        <end position="495"/>
    </location>
</feature>
<dbReference type="GO" id="GO:0006221">
    <property type="term" value="P:pyrimidine nucleotide biosynthetic process"/>
    <property type="evidence" value="ECO:0000318"/>
    <property type="project" value="GO_Central"/>
</dbReference>
<evidence type="ECO:0000256" key="3">
    <source>
        <dbReference type="ARBA" id="ARBA00012860"/>
    </source>
</evidence>
<evidence type="ECO:0000259" key="11">
    <source>
        <dbReference type="Pfam" id="PF01979"/>
    </source>
</evidence>
<proteinExistence type="inferred from homology"/>
<reference evidence="12 13" key="1">
    <citation type="journal article" date="2008" name="Science">
        <title>The Physcomitrella genome reveals evolutionary insights into the conquest of land by plants.</title>
        <authorList>
            <person name="Rensing S."/>
            <person name="Lang D."/>
            <person name="Zimmer A."/>
            <person name="Terry A."/>
            <person name="Salamov A."/>
            <person name="Shapiro H."/>
            <person name="Nishiyama T."/>
            <person name="Perroud P.-F."/>
            <person name="Lindquist E."/>
            <person name="Kamisugi Y."/>
            <person name="Tanahashi T."/>
            <person name="Sakakibara K."/>
            <person name="Fujita T."/>
            <person name="Oishi K."/>
            <person name="Shin-I T."/>
            <person name="Kuroki Y."/>
            <person name="Toyoda A."/>
            <person name="Suzuki Y."/>
            <person name="Hashimoto A."/>
            <person name="Yamaguchi K."/>
            <person name="Sugano A."/>
            <person name="Kohara Y."/>
            <person name="Fujiyama A."/>
            <person name="Anterola A."/>
            <person name="Aoki S."/>
            <person name="Ashton N."/>
            <person name="Barbazuk W.B."/>
            <person name="Barker E."/>
            <person name="Bennetzen J."/>
            <person name="Bezanilla M."/>
            <person name="Blankenship R."/>
            <person name="Cho S.H."/>
            <person name="Dutcher S."/>
            <person name="Estelle M."/>
            <person name="Fawcett J.A."/>
            <person name="Gundlach H."/>
            <person name="Hanada K."/>
            <person name="Heyl A."/>
            <person name="Hicks K.A."/>
            <person name="Hugh J."/>
            <person name="Lohr M."/>
            <person name="Mayer K."/>
            <person name="Melkozernov A."/>
            <person name="Murata T."/>
            <person name="Nelson D."/>
            <person name="Pils B."/>
            <person name="Prigge M."/>
            <person name="Reiss B."/>
            <person name="Renner T."/>
            <person name="Rombauts S."/>
            <person name="Rushton P."/>
            <person name="Sanderfoot A."/>
            <person name="Schween G."/>
            <person name="Shiu S.-H."/>
            <person name="Stueber K."/>
            <person name="Theodoulou F.L."/>
            <person name="Tu H."/>
            <person name="Van de Peer Y."/>
            <person name="Verrier P.J."/>
            <person name="Waters E."/>
            <person name="Wood A."/>
            <person name="Yang L."/>
            <person name="Cove D."/>
            <person name="Cuming A."/>
            <person name="Hasebe M."/>
            <person name="Lucas S."/>
            <person name="Mishler D.B."/>
            <person name="Reski R."/>
            <person name="Grigoriev I."/>
            <person name="Quatrano R.S."/>
            <person name="Boore J.L."/>
        </authorList>
    </citation>
    <scope>NUCLEOTIDE SEQUENCE [LARGE SCALE GENOMIC DNA]</scope>
    <source>
        <strain evidence="12 13">cv. Gransden 2004</strain>
    </source>
</reference>
<dbReference type="Pfam" id="PF01979">
    <property type="entry name" value="Amidohydro_1"/>
    <property type="match status" value="1"/>
</dbReference>
<reference evidence="12" key="3">
    <citation type="submission" date="2020-12" db="UniProtKB">
        <authorList>
            <consortium name="EnsemblPlants"/>
        </authorList>
    </citation>
    <scope>IDENTIFICATION</scope>
</reference>
<keyword evidence="7" id="KW-0665">Pyrimidine biosynthesis</keyword>
<dbReference type="SUPFAM" id="SSF51556">
    <property type="entry name" value="Metallo-dependent hydrolases"/>
    <property type="match status" value="1"/>
</dbReference>
<feature type="domain" description="Amidohydrolase-related" evidence="11">
    <location>
        <begin position="161"/>
        <end position="457"/>
    </location>
</feature>
<evidence type="ECO:0000256" key="10">
    <source>
        <dbReference type="SAM" id="SignalP"/>
    </source>
</evidence>
<dbReference type="FunFam" id="3.20.20.140:FF:000006">
    <property type="entry name" value="Dihydroorotase"/>
    <property type="match status" value="1"/>
</dbReference>
<dbReference type="EnsemblPlants" id="Pp3c13_8930V3.2">
    <property type="protein sequence ID" value="Pp3c13_8930V3.2"/>
    <property type="gene ID" value="Pp3c13_8930"/>
</dbReference>
<dbReference type="GO" id="GO:0044205">
    <property type="term" value="P:'de novo' UMP biosynthetic process"/>
    <property type="evidence" value="ECO:0007669"/>
    <property type="project" value="UniProtKB-UniPathway"/>
</dbReference>
<keyword evidence="6" id="KW-0862">Zinc</keyword>
<dbReference type="Proteomes" id="UP000006727">
    <property type="component" value="Chromosome 13"/>
</dbReference>
<keyword evidence="5" id="KW-0378">Hydrolase</keyword>
<dbReference type="InterPro" id="IPR006680">
    <property type="entry name" value="Amidohydro-rel"/>
</dbReference>
<dbReference type="NCBIfam" id="TIGR00856">
    <property type="entry name" value="pyrC_dimer"/>
    <property type="match status" value="1"/>
</dbReference>
<evidence type="ECO:0000256" key="8">
    <source>
        <dbReference type="ARBA" id="ARBA00048492"/>
    </source>
</evidence>
<dbReference type="PANTHER" id="PTHR43137">
    <property type="entry name" value="DIHYDROOROTASE"/>
    <property type="match status" value="1"/>
</dbReference>
<dbReference type="PANTHER" id="PTHR43137:SF1">
    <property type="entry name" value="DIHYDROOROTASE"/>
    <property type="match status" value="1"/>
</dbReference>
<keyword evidence="10" id="KW-0732">Signal</keyword>
<accession>A0A7I4ALR0</accession>
<dbReference type="FunCoup" id="A0A7I4ALR0">
    <property type="interactions" value="1833"/>
</dbReference>
<dbReference type="InterPro" id="IPR032466">
    <property type="entry name" value="Metal_Hydrolase"/>
</dbReference>
<dbReference type="GO" id="GO:0046872">
    <property type="term" value="F:metal ion binding"/>
    <property type="evidence" value="ECO:0007669"/>
    <property type="project" value="UniProtKB-KW"/>
</dbReference>
<evidence type="ECO:0000256" key="4">
    <source>
        <dbReference type="ARBA" id="ARBA00022723"/>
    </source>
</evidence>
<dbReference type="HAMAP" id="MF_00219">
    <property type="entry name" value="PyrC_classII"/>
    <property type="match status" value="1"/>
</dbReference>
<dbReference type="GO" id="GO:0006207">
    <property type="term" value="P:'de novo' pyrimidine nucleobase biosynthetic process"/>
    <property type="evidence" value="ECO:0000318"/>
    <property type="project" value="GO_Central"/>
</dbReference>
<dbReference type="UniPathway" id="UPA00070">
    <property type="reaction ID" value="UER00117"/>
</dbReference>
<dbReference type="AlphaFoldDB" id="A0A7I4ALR0"/>
<dbReference type="PROSITE" id="PS00482">
    <property type="entry name" value="DIHYDROOROTASE_1"/>
    <property type="match status" value="1"/>
</dbReference>
<evidence type="ECO:0000313" key="13">
    <source>
        <dbReference type="Proteomes" id="UP000006727"/>
    </source>
</evidence>
<evidence type="ECO:0000256" key="6">
    <source>
        <dbReference type="ARBA" id="ARBA00022833"/>
    </source>
</evidence>
<dbReference type="Gene3D" id="3.20.20.140">
    <property type="entry name" value="Metal-dependent hydrolases"/>
    <property type="match status" value="1"/>
</dbReference>
<dbReference type="InParanoid" id="A0A7I4ALR0"/>
<dbReference type="InterPro" id="IPR002195">
    <property type="entry name" value="Dihydroorotase_CS"/>
</dbReference>
<organism evidence="12 13">
    <name type="scientific">Physcomitrium patens</name>
    <name type="common">Spreading-leaved earth moss</name>
    <name type="synonym">Physcomitrella patens</name>
    <dbReference type="NCBI Taxonomy" id="3218"/>
    <lineage>
        <taxon>Eukaryota</taxon>
        <taxon>Viridiplantae</taxon>
        <taxon>Streptophyta</taxon>
        <taxon>Embryophyta</taxon>
        <taxon>Bryophyta</taxon>
        <taxon>Bryophytina</taxon>
        <taxon>Bryopsida</taxon>
        <taxon>Funariidae</taxon>
        <taxon>Funariales</taxon>
        <taxon>Funariaceae</taxon>
        <taxon>Physcomitrium</taxon>
    </lineage>
</organism>
<dbReference type="GO" id="GO:0005737">
    <property type="term" value="C:cytoplasm"/>
    <property type="evidence" value="ECO:0000318"/>
    <property type="project" value="GO_Central"/>
</dbReference>
<gene>
    <name evidence="12" type="primary">LOC112290706</name>
</gene>
<feature type="signal peptide" evidence="10">
    <location>
        <begin position="1"/>
        <end position="22"/>
    </location>
</feature>
<evidence type="ECO:0000256" key="9">
    <source>
        <dbReference type="ARBA" id="ARBA00069884"/>
    </source>
</evidence>
<dbReference type="GO" id="GO:0004151">
    <property type="term" value="F:dihydroorotase activity"/>
    <property type="evidence" value="ECO:0000318"/>
    <property type="project" value="GO_Central"/>
</dbReference>
<evidence type="ECO:0000313" key="12">
    <source>
        <dbReference type="EnsemblPlants" id="Pp3c13_8930V3.2"/>
    </source>
</evidence>
<keyword evidence="4" id="KW-0479">Metal-binding</keyword>
<evidence type="ECO:0000256" key="7">
    <source>
        <dbReference type="ARBA" id="ARBA00022975"/>
    </source>
</evidence>
<dbReference type="Gramene" id="Pp3c13_8930V3.2">
    <property type="protein sequence ID" value="Pp3c13_8930V3.2"/>
    <property type="gene ID" value="Pp3c13_8930"/>
</dbReference>
<reference evidence="12 13" key="2">
    <citation type="journal article" date="2018" name="Plant J.">
        <title>The Physcomitrella patens chromosome-scale assembly reveals moss genome structure and evolution.</title>
        <authorList>
            <person name="Lang D."/>
            <person name="Ullrich K.K."/>
            <person name="Murat F."/>
            <person name="Fuchs J."/>
            <person name="Jenkins J."/>
            <person name="Haas F.B."/>
            <person name="Piednoel M."/>
            <person name="Gundlach H."/>
            <person name="Van Bel M."/>
            <person name="Meyberg R."/>
            <person name="Vives C."/>
            <person name="Morata J."/>
            <person name="Symeonidi A."/>
            <person name="Hiss M."/>
            <person name="Muchero W."/>
            <person name="Kamisugi Y."/>
            <person name="Saleh O."/>
            <person name="Blanc G."/>
            <person name="Decker E.L."/>
            <person name="van Gessel N."/>
            <person name="Grimwood J."/>
            <person name="Hayes R.D."/>
            <person name="Graham S.W."/>
            <person name="Gunter L.E."/>
            <person name="McDaniel S.F."/>
            <person name="Hoernstein S.N.W."/>
            <person name="Larsson A."/>
            <person name="Li F.W."/>
            <person name="Perroud P.F."/>
            <person name="Phillips J."/>
            <person name="Ranjan P."/>
            <person name="Rokshar D.S."/>
            <person name="Rothfels C.J."/>
            <person name="Schneider L."/>
            <person name="Shu S."/>
            <person name="Stevenson D.W."/>
            <person name="Thummler F."/>
            <person name="Tillich M."/>
            <person name="Villarreal Aguilar J.C."/>
            <person name="Widiez T."/>
            <person name="Wong G.K."/>
            <person name="Wymore A."/>
            <person name="Zhang Y."/>
            <person name="Zimmer A.D."/>
            <person name="Quatrano R.S."/>
            <person name="Mayer K.F.X."/>
            <person name="Goodstein D."/>
            <person name="Casacuberta J.M."/>
            <person name="Vandepoele K."/>
            <person name="Reski R."/>
            <person name="Cuming A.C."/>
            <person name="Tuskan G.A."/>
            <person name="Maumus F."/>
            <person name="Salse J."/>
            <person name="Schmutz J."/>
            <person name="Rensing S.A."/>
        </authorList>
    </citation>
    <scope>NUCLEOTIDE SEQUENCE [LARGE SCALE GENOMIC DNA]</scope>
    <source>
        <strain evidence="12 13">cv. Gransden 2004</strain>
    </source>
</reference>
<name>A0A7I4ALR0_PHYPA</name>
<keyword evidence="13" id="KW-1185">Reference proteome</keyword>
<sequence>MCPWVCLHAPLFWRCAAPTADSVFVVIYLCKFNNGDGAVSSSVLFVHGRRCFQSWGFGRRGVRFLLIGNDFLLFPNPILLRLFALKPRHIFNFKFVMLPAMFKPRAFAASFSLVPTEGFFPRSGKGRLAVMNSTSGASTLVEPGTGQTNGIQRLTIIQPDDWHLHLRDGDGLNAVAPLSAGIFRRAIIMPNLKPPVTDLAAALAYRDRIMKALPSNAEFEPLMTLYLTDVTTRKDVKDASESGLVKAVKLYPAGATTNSQAGVTDLFGKCLPVLEEMVEQGLPLLVHGEVADQMVDIFDREKVFIETVLTPLRQKLPDLKIVLEHITTEDAVKYVESNSDGKVAATVTPQHLLMNRNALFQGGLQPHNYCLPVLKRETHRRALVAAVTSGSSRFFLGTDSAPHERHTKEAPCGCAGIFSAPIALPLYAEVFDQADALDKLEGFTSLNGPDFYGLPRNSNTTTLVKKRWNVPTEYGFGPGTVVPMWAGHALNWNIE</sequence>